<evidence type="ECO:0000313" key="5">
    <source>
        <dbReference type="Proteomes" id="UP001501570"/>
    </source>
</evidence>
<dbReference type="Pfam" id="PF13360">
    <property type="entry name" value="PQQ_2"/>
    <property type="match status" value="1"/>
</dbReference>
<reference evidence="5" key="1">
    <citation type="journal article" date="2019" name="Int. J. Syst. Evol. Microbiol.">
        <title>The Global Catalogue of Microorganisms (GCM) 10K type strain sequencing project: providing services to taxonomists for standard genome sequencing and annotation.</title>
        <authorList>
            <consortium name="The Broad Institute Genomics Platform"/>
            <consortium name="The Broad Institute Genome Sequencing Center for Infectious Disease"/>
            <person name="Wu L."/>
            <person name="Ma J."/>
        </authorList>
    </citation>
    <scope>NUCLEOTIDE SEQUENCE [LARGE SCALE GENOMIC DNA]</scope>
    <source>
        <strain evidence="5">JCM 18304</strain>
    </source>
</reference>
<proteinExistence type="predicted"/>
<dbReference type="InterPro" id="IPR011047">
    <property type="entry name" value="Quinoprotein_ADH-like_sf"/>
</dbReference>
<keyword evidence="2" id="KW-0732">Signal</keyword>
<evidence type="ECO:0000256" key="1">
    <source>
        <dbReference type="SAM" id="MobiDB-lite"/>
    </source>
</evidence>
<sequence length="465" mass="48206">MISQHKRAGSATLVGAALLAMMTFVAGSPAMAAAGPAVPQRPADWSTYHGDNERSGVQNGLHPVKTALRQVTSLQLDGAVYASPVVVHGRRIVATENDSVYEFDGNRIVWQKHLGTPVPRSSLPCGNINPLGITSTPAYDPATDTLVVVAEVANPIQHIAFGLNPATGAVRWQRNVDVPGETGIDPAAMQNRAALLVLKGQLYVPYGGLAGDCSAYRGSLVRLDLRAPKTAPLAHFTVPTPREGAIWQGASGPVVEPGGDLLVGVGNGASGEDDPDGPYDFSDSVLKIDPKSMKMVDSYSPATWLQDNAADLDLGSQSPAVVGGHVFIDGKRGVAYVLNRSHLGGIGGEVSQAPLCDSFGGPAVKGSTVYVPCTDGLRAVRINGDGAMTVLWHAASTITGSPVIGAGRIWSLDTKNGILYMLDPATGASLGSVSVGAVNRFATPALYDNSVIVGTLSGVTAFSWK</sequence>
<feature type="chain" id="PRO_5046891851" description="Pyrrolo-quinoline quinone repeat domain-containing protein" evidence="2">
    <location>
        <begin position="33"/>
        <end position="465"/>
    </location>
</feature>
<evidence type="ECO:0000259" key="3">
    <source>
        <dbReference type="Pfam" id="PF13360"/>
    </source>
</evidence>
<feature type="region of interest" description="Disordered" evidence="1">
    <location>
        <begin position="33"/>
        <end position="59"/>
    </location>
</feature>
<gene>
    <name evidence="4" type="ORF">GCM10023322_71360</name>
</gene>
<evidence type="ECO:0000313" key="4">
    <source>
        <dbReference type="EMBL" id="GAA5198301.1"/>
    </source>
</evidence>
<organism evidence="4 5">
    <name type="scientific">Rugosimonospora acidiphila</name>
    <dbReference type="NCBI Taxonomy" id="556531"/>
    <lineage>
        <taxon>Bacteria</taxon>
        <taxon>Bacillati</taxon>
        <taxon>Actinomycetota</taxon>
        <taxon>Actinomycetes</taxon>
        <taxon>Micromonosporales</taxon>
        <taxon>Micromonosporaceae</taxon>
        <taxon>Rugosimonospora</taxon>
    </lineage>
</organism>
<dbReference type="Gene3D" id="2.130.10.10">
    <property type="entry name" value="YVTN repeat-like/Quinoprotein amine dehydrogenase"/>
    <property type="match status" value="1"/>
</dbReference>
<keyword evidence="5" id="KW-1185">Reference proteome</keyword>
<dbReference type="InterPro" id="IPR002372">
    <property type="entry name" value="PQQ_rpt_dom"/>
</dbReference>
<protein>
    <recommendedName>
        <fullName evidence="3">Pyrrolo-quinoline quinone repeat domain-containing protein</fullName>
    </recommendedName>
</protein>
<dbReference type="EMBL" id="BAABJQ010000032">
    <property type="protein sequence ID" value="GAA5198301.1"/>
    <property type="molecule type" value="Genomic_DNA"/>
</dbReference>
<feature type="signal peptide" evidence="2">
    <location>
        <begin position="1"/>
        <end position="32"/>
    </location>
</feature>
<dbReference type="Proteomes" id="UP001501570">
    <property type="component" value="Unassembled WGS sequence"/>
</dbReference>
<comment type="caution">
    <text evidence="4">The sequence shown here is derived from an EMBL/GenBank/DDBJ whole genome shotgun (WGS) entry which is preliminary data.</text>
</comment>
<name>A0ABP9SPE5_9ACTN</name>
<dbReference type="InterPro" id="IPR015943">
    <property type="entry name" value="WD40/YVTN_repeat-like_dom_sf"/>
</dbReference>
<dbReference type="PANTHER" id="PTHR34512">
    <property type="entry name" value="CELL SURFACE PROTEIN"/>
    <property type="match status" value="1"/>
</dbReference>
<evidence type="ECO:0000256" key="2">
    <source>
        <dbReference type="SAM" id="SignalP"/>
    </source>
</evidence>
<dbReference type="SUPFAM" id="SSF50998">
    <property type="entry name" value="Quinoprotein alcohol dehydrogenase-like"/>
    <property type="match status" value="2"/>
</dbReference>
<accession>A0ABP9SPE5</accession>
<dbReference type="PANTHER" id="PTHR34512:SF30">
    <property type="entry name" value="OUTER MEMBRANE PROTEIN ASSEMBLY FACTOR BAMB"/>
    <property type="match status" value="1"/>
</dbReference>
<feature type="domain" description="Pyrrolo-quinoline quinone repeat" evidence="3">
    <location>
        <begin position="74"/>
        <end position="203"/>
    </location>
</feature>